<dbReference type="PANTHER" id="PTHR34853">
    <property type="match status" value="1"/>
</dbReference>
<feature type="chain" id="PRO_5028874367" evidence="1">
    <location>
        <begin position="23"/>
        <end position="376"/>
    </location>
</feature>
<name>A0A7C9VZK3_9PSEU</name>
<keyword evidence="1" id="KW-0732">Signal</keyword>
<evidence type="ECO:0000256" key="1">
    <source>
        <dbReference type="SAM" id="SignalP"/>
    </source>
</evidence>
<dbReference type="AlphaFoldDB" id="A0A7C9VZK3"/>
<dbReference type="SUPFAM" id="SSF53474">
    <property type="entry name" value="alpha/beta-Hydrolases"/>
    <property type="match status" value="1"/>
</dbReference>
<dbReference type="Gene3D" id="3.40.50.1820">
    <property type="entry name" value="alpha/beta hydrolase"/>
    <property type="match status" value="1"/>
</dbReference>
<dbReference type="EMBL" id="JAAMPJ010000019">
    <property type="protein sequence ID" value="NGY66015.1"/>
    <property type="molecule type" value="Genomic_DNA"/>
</dbReference>
<dbReference type="InterPro" id="IPR005152">
    <property type="entry name" value="Lipase_secreted"/>
</dbReference>
<dbReference type="Pfam" id="PF03583">
    <property type="entry name" value="LIP"/>
    <property type="match status" value="1"/>
</dbReference>
<dbReference type="Proteomes" id="UP000481360">
    <property type="component" value="Unassembled WGS sequence"/>
</dbReference>
<accession>A0A7C9VZK3</accession>
<dbReference type="PANTHER" id="PTHR34853:SF1">
    <property type="entry name" value="LIPASE 5"/>
    <property type="match status" value="1"/>
</dbReference>
<dbReference type="RefSeq" id="WP_166055337.1">
    <property type="nucleotide sequence ID" value="NZ_JAAMPJ010000019.1"/>
</dbReference>
<reference evidence="2 3" key="1">
    <citation type="submission" date="2020-03" db="EMBL/GenBank/DDBJ databases">
        <title>Isolation and identification of active actinomycetes.</title>
        <authorList>
            <person name="Sun X."/>
        </authorList>
    </citation>
    <scope>NUCLEOTIDE SEQUENCE [LARGE SCALE GENOMIC DNA]</scope>
    <source>
        <strain evidence="2 3">NEAU-D13</strain>
    </source>
</reference>
<dbReference type="GO" id="GO:0016042">
    <property type="term" value="P:lipid catabolic process"/>
    <property type="evidence" value="ECO:0007669"/>
    <property type="project" value="InterPro"/>
</dbReference>
<dbReference type="Gene3D" id="1.10.260.130">
    <property type="match status" value="1"/>
</dbReference>
<feature type="signal peptide" evidence="1">
    <location>
        <begin position="1"/>
        <end position="22"/>
    </location>
</feature>
<comment type="caution">
    <text evidence="2">The sequence shown here is derived from an EMBL/GenBank/DDBJ whole genome shotgun (WGS) entry which is preliminary data.</text>
</comment>
<evidence type="ECO:0000313" key="3">
    <source>
        <dbReference type="Proteomes" id="UP000481360"/>
    </source>
</evidence>
<dbReference type="PIRSF" id="PIRSF029171">
    <property type="entry name" value="Esterase_LipA"/>
    <property type="match status" value="1"/>
</dbReference>
<sequence>MQLRAVLAAVLLLSALVTPAQAAAPGELVSSQEVAWHPEPLRLLPAPVKAYDIRYRSTSATGTGTVVSGMVLVSPLPWNNGPRPIVAYAMGTQGMGDQCAPSRQLQNGTEVEIAFLAQAMFNGWAVAVTDYEGLGTPGDHTYAVARSEGRALLDVARAASNIPGLSAAAPIGVFGYSQGGQAASAAAEQWQSYAPSLNVVGVAAGGVPADLNAVAKFNDGNAGSGLVFAAAAGYAAAYPELPLAEVLNARGRQVIDQIRNACVAEIALVAPFTRLNSLTTQPDVILDPLWQKRLKENALGTVKPAAPVYLYHGTLDELIPFSVGQKLRSQWCSLGADVQWTALPLLGHVAAVSAWGSNALNWLGDRFAGKVTRPNC</sequence>
<dbReference type="InterPro" id="IPR029058">
    <property type="entry name" value="AB_hydrolase_fold"/>
</dbReference>
<keyword evidence="3" id="KW-1185">Reference proteome</keyword>
<gene>
    <name evidence="2" type="ORF">G7043_44730</name>
</gene>
<dbReference type="GO" id="GO:0004806">
    <property type="term" value="F:triacylglycerol lipase activity"/>
    <property type="evidence" value="ECO:0007669"/>
    <property type="project" value="InterPro"/>
</dbReference>
<proteinExistence type="predicted"/>
<organism evidence="2 3">
    <name type="scientific">Lentzea alba</name>
    <dbReference type="NCBI Taxonomy" id="2714351"/>
    <lineage>
        <taxon>Bacteria</taxon>
        <taxon>Bacillati</taxon>
        <taxon>Actinomycetota</taxon>
        <taxon>Actinomycetes</taxon>
        <taxon>Pseudonocardiales</taxon>
        <taxon>Pseudonocardiaceae</taxon>
        <taxon>Lentzea</taxon>
    </lineage>
</organism>
<protein>
    <submittedName>
        <fullName evidence="2">Lipase</fullName>
    </submittedName>
</protein>
<evidence type="ECO:0000313" key="2">
    <source>
        <dbReference type="EMBL" id="NGY66015.1"/>
    </source>
</evidence>